<comment type="similarity">
    <text evidence="1 5">Belongs to the aldehyde dehydrogenase family.</text>
</comment>
<dbReference type="PANTHER" id="PTHR42986">
    <property type="entry name" value="BENZALDEHYDE DEHYDROGENASE YFMT"/>
    <property type="match status" value="1"/>
</dbReference>
<organism evidence="8 9">
    <name type="scientific">Kitasatospora xanthocidica</name>
    <dbReference type="NCBI Taxonomy" id="83382"/>
    <lineage>
        <taxon>Bacteria</taxon>
        <taxon>Bacillati</taxon>
        <taxon>Actinomycetota</taxon>
        <taxon>Actinomycetes</taxon>
        <taxon>Kitasatosporales</taxon>
        <taxon>Streptomycetaceae</taxon>
        <taxon>Kitasatospora</taxon>
    </lineage>
</organism>
<dbReference type="InterPro" id="IPR016162">
    <property type="entry name" value="Ald_DH_N"/>
</dbReference>
<dbReference type="Pfam" id="PF00171">
    <property type="entry name" value="Aldedh"/>
    <property type="match status" value="1"/>
</dbReference>
<proteinExistence type="inferred from homology"/>
<keyword evidence="2 5" id="KW-0560">Oxidoreductase</keyword>
<reference evidence="8 9" key="1">
    <citation type="submission" date="2018-08" db="EMBL/GenBank/DDBJ databases">
        <title>Diversity &amp; Physiological Properties of Lignin-Decomposing Actinobacteria from Soil.</title>
        <authorList>
            <person name="Roh S.G."/>
            <person name="Kim S.B."/>
        </authorList>
    </citation>
    <scope>NUCLEOTIDE SEQUENCE [LARGE SCALE GENOMIC DNA]</scope>
    <source>
        <strain evidence="8 9">MMS17-GH009</strain>
    </source>
</reference>
<dbReference type="Proteomes" id="UP000263377">
    <property type="component" value="Unassembled WGS sequence"/>
</dbReference>
<dbReference type="InterPro" id="IPR016163">
    <property type="entry name" value="Ald_DH_C"/>
</dbReference>
<protein>
    <submittedName>
        <fullName evidence="8">Aldehyde dehydrogenase family protein</fullName>
    </submittedName>
</protein>
<dbReference type="InterPro" id="IPR029510">
    <property type="entry name" value="Ald_DH_CS_GLU"/>
</dbReference>
<feature type="domain" description="Aldehyde dehydrogenase" evidence="7">
    <location>
        <begin position="18"/>
        <end position="467"/>
    </location>
</feature>
<name>A0A373A245_9ACTN</name>
<evidence type="ECO:0000313" key="9">
    <source>
        <dbReference type="Proteomes" id="UP000263377"/>
    </source>
</evidence>
<dbReference type="InterPro" id="IPR016160">
    <property type="entry name" value="Ald_DH_CS_CYS"/>
</dbReference>
<dbReference type="Gene3D" id="3.40.605.10">
    <property type="entry name" value="Aldehyde Dehydrogenase, Chain A, domain 1"/>
    <property type="match status" value="1"/>
</dbReference>
<evidence type="ECO:0000256" key="6">
    <source>
        <dbReference type="SAM" id="MobiDB-lite"/>
    </source>
</evidence>
<evidence type="ECO:0000313" key="8">
    <source>
        <dbReference type="EMBL" id="RGD62139.1"/>
    </source>
</evidence>
<dbReference type="EMBL" id="QVIG01000001">
    <property type="protein sequence ID" value="RGD62139.1"/>
    <property type="molecule type" value="Genomic_DNA"/>
</dbReference>
<dbReference type="PROSITE" id="PS00070">
    <property type="entry name" value="ALDEHYDE_DEHYDR_CYS"/>
    <property type="match status" value="1"/>
</dbReference>
<feature type="active site" evidence="4">
    <location>
        <position position="246"/>
    </location>
</feature>
<accession>A0A373A245</accession>
<evidence type="ECO:0000256" key="3">
    <source>
        <dbReference type="ARBA" id="ARBA00023027"/>
    </source>
</evidence>
<dbReference type="RefSeq" id="WP_049652975.1">
    <property type="nucleotide sequence ID" value="NZ_QVIG01000001.1"/>
</dbReference>
<evidence type="ECO:0000256" key="4">
    <source>
        <dbReference type="PROSITE-ProRule" id="PRU10007"/>
    </source>
</evidence>
<gene>
    <name evidence="8" type="ORF">DR950_34245</name>
</gene>
<dbReference type="FunFam" id="3.40.309.10:FF:000009">
    <property type="entry name" value="Aldehyde dehydrogenase A"/>
    <property type="match status" value="1"/>
</dbReference>
<sequence>MSGLIQLDAGLDPALSGGELQVREPATGRPIAVVSLAAAADVDPAVAAAAQAQPGWAATPPTGRAAVMRRAAAVLERHRQEIVDLLVREGGSVRGKADFEVGAVLDELWSAAALPTRPNGHLLASEPGRESFARRVPLGVVGVISPWNVPLVLAMRAVAPALALGNAVVVKPDVHTPVSGGRVITRLFEEAGLPAGLLQVLPGDAEVGEALVRHPDVPMIAFTGSSEVGARIGAVAGGMLKRVSLELGGNNALIVLDDADLDAAASSGAWGSFFHQGQICMAAGRHLVHRAVADRYLELLADRARKLRLGDPFREEVDLGPVIGERQLDRVERIVRESVAAGAVVLAGGARRGPFFEPTVLAGVTPDMPAFTEEVFGPVAPVTVVADDDEAVELANRTAYGLTAAVQTGSVRRGRAIADRLRTGMVHVNDQTINDEAHVPHGGRGASGNGTRHGSEHSWDEYTQWQWLTVRETPARYPF</sequence>
<dbReference type="FunFam" id="3.40.605.10:FF:000007">
    <property type="entry name" value="NAD/NADP-dependent betaine aldehyde dehydrogenase"/>
    <property type="match status" value="1"/>
</dbReference>
<keyword evidence="9" id="KW-1185">Reference proteome</keyword>
<evidence type="ECO:0000256" key="2">
    <source>
        <dbReference type="ARBA" id="ARBA00023002"/>
    </source>
</evidence>
<comment type="caution">
    <text evidence="8">The sequence shown here is derived from an EMBL/GenBank/DDBJ whole genome shotgun (WGS) entry which is preliminary data.</text>
</comment>
<dbReference type="AlphaFoldDB" id="A0A373A245"/>
<evidence type="ECO:0000256" key="5">
    <source>
        <dbReference type="RuleBase" id="RU003345"/>
    </source>
</evidence>
<dbReference type="GO" id="GO:0016620">
    <property type="term" value="F:oxidoreductase activity, acting on the aldehyde or oxo group of donors, NAD or NADP as acceptor"/>
    <property type="evidence" value="ECO:0007669"/>
    <property type="project" value="InterPro"/>
</dbReference>
<dbReference type="Gene3D" id="3.40.309.10">
    <property type="entry name" value="Aldehyde Dehydrogenase, Chain A, domain 2"/>
    <property type="match status" value="1"/>
</dbReference>
<dbReference type="InterPro" id="IPR016161">
    <property type="entry name" value="Ald_DH/histidinol_DH"/>
</dbReference>
<evidence type="ECO:0000256" key="1">
    <source>
        <dbReference type="ARBA" id="ARBA00009986"/>
    </source>
</evidence>
<keyword evidence="3" id="KW-0520">NAD</keyword>
<feature type="region of interest" description="Disordered" evidence="6">
    <location>
        <begin position="434"/>
        <end position="457"/>
    </location>
</feature>
<dbReference type="PROSITE" id="PS00687">
    <property type="entry name" value="ALDEHYDE_DEHYDR_GLU"/>
    <property type="match status" value="1"/>
</dbReference>
<dbReference type="SUPFAM" id="SSF53720">
    <property type="entry name" value="ALDH-like"/>
    <property type="match status" value="1"/>
</dbReference>
<evidence type="ECO:0000259" key="7">
    <source>
        <dbReference type="Pfam" id="PF00171"/>
    </source>
</evidence>
<dbReference type="InterPro" id="IPR015590">
    <property type="entry name" value="Aldehyde_DH_dom"/>
</dbReference>
<dbReference type="CDD" id="cd07152">
    <property type="entry name" value="ALDH_BenzADH"/>
    <property type="match status" value="1"/>
</dbReference>
<dbReference type="PANTHER" id="PTHR42986:SF1">
    <property type="entry name" value="BENZALDEHYDE DEHYDROGENASE YFMT"/>
    <property type="match status" value="1"/>
</dbReference>